<protein>
    <submittedName>
        <fullName evidence="2">Uncharacterized protein</fullName>
    </submittedName>
</protein>
<feature type="transmembrane region" description="Helical" evidence="1">
    <location>
        <begin position="61"/>
        <end position="80"/>
    </location>
</feature>
<keyword evidence="1" id="KW-0472">Membrane</keyword>
<keyword evidence="1" id="KW-1133">Transmembrane helix</keyword>
<dbReference type="KEGG" id="echi:FKX85_19645"/>
<feature type="transmembrane region" description="Helical" evidence="1">
    <location>
        <begin position="5"/>
        <end position="22"/>
    </location>
</feature>
<feature type="transmembrane region" description="Helical" evidence="1">
    <location>
        <begin position="28"/>
        <end position="49"/>
    </location>
</feature>
<sequence length="217" mass="24717">MKIKYVIYVFCLLAIGYLSYHYPLFAFALLALLAGVLLYMVVSGTVWFLKKGLTWKRFQVPLVMVGTILFGLAVGLLSPLPEPIGHSGNTGEDLEQAYITDQGDRMNIRFFVPHYKQQMQKRDSIRLEKVREYLEMGKVDKPIDKFHAAFILHHNRMRDSSLYELAYNLAKQAAAAPNLAANYQAQWLAKATYDRWMLSIGKPQKFGTQGGVSFTLE</sequence>
<evidence type="ECO:0000313" key="2">
    <source>
        <dbReference type="EMBL" id="QDH81123.1"/>
    </source>
</evidence>
<name>A0A514CMR5_9BACT</name>
<organism evidence="2 3">
    <name type="scientific">Echinicola soli</name>
    <dbReference type="NCBI Taxonomy" id="2591634"/>
    <lineage>
        <taxon>Bacteria</taxon>
        <taxon>Pseudomonadati</taxon>
        <taxon>Bacteroidota</taxon>
        <taxon>Cytophagia</taxon>
        <taxon>Cytophagales</taxon>
        <taxon>Cyclobacteriaceae</taxon>
        <taxon>Echinicola</taxon>
    </lineage>
</organism>
<keyword evidence="3" id="KW-1185">Reference proteome</keyword>
<evidence type="ECO:0000313" key="3">
    <source>
        <dbReference type="Proteomes" id="UP000316614"/>
    </source>
</evidence>
<gene>
    <name evidence="2" type="ORF">FKX85_19645</name>
</gene>
<dbReference type="AlphaFoldDB" id="A0A514CMR5"/>
<dbReference type="EMBL" id="CP041253">
    <property type="protein sequence ID" value="QDH81123.1"/>
    <property type="molecule type" value="Genomic_DNA"/>
</dbReference>
<dbReference type="RefSeq" id="WP_141616338.1">
    <property type="nucleotide sequence ID" value="NZ_CP041253.1"/>
</dbReference>
<accession>A0A514CMR5</accession>
<proteinExistence type="predicted"/>
<evidence type="ECO:0000256" key="1">
    <source>
        <dbReference type="SAM" id="Phobius"/>
    </source>
</evidence>
<dbReference type="Proteomes" id="UP000316614">
    <property type="component" value="Chromosome"/>
</dbReference>
<reference evidence="2 3" key="1">
    <citation type="submission" date="2019-06" db="EMBL/GenBank/DDBJ databases">
        <title>Echinicola alkalisoli sp. nov. isolated from saline soil.</title>
        <authorList>
            <person name="Sun J.-Q."/>
            <person name="Xu L."/>
        </authorList>
    </citation>
    <scope>NUCLEOTIDE SEQUENCE [LARGE SCALE GENOMIC DNA]</scope>
    <source>
        <strain evidence="2 3">LN3S3</strain>
    </source>
</reference>
<keyword evidence="1" id="KW-0812">Transmembrane</keyword>
<dbReference type="OrthoDB" id="852748at2"/>